<feature type="chain" id="PRO_5026791421" evidence="1">
    <location>
        <begin position="30"/>
        <end position="63"/>
    </location>
</feature>
<feature type="non-terminal residue" evidence="2">
    <location>
        <position position="63"/>
    </location>
</feature>
<dbReference type="EMBL" id="QMIF01000161">
    <property type="protein sequence ID" value="TVM27649.1"/>
    <property type="molecule type" value="Genomic_DNA"/>
</dbReference>
<feature type="signal peptide" evidence="1">
    <location>
        <begin position="1"/>
        <end position="29"/>
    </location>
</feature>
<keyword evidence="1" id="KW-0732">Signal</keyword>
<comment type="caution">
    <text evidence="2">The sequence shown here is derived from an EMBL/GenBank/DDBJ whole genome shotgun (WGS) entry which is preliminary data.</text>
</comment>
<dbReference type="Proteomes" id="UP000434052">
    <property type="component" value="Unassembled WGS sequence"/>
</dbReference>
<evidence type="ECO:0000313" key="3">
    <source>
        <dbReference type="Proteomes" id="UP000434052"/>
    </source>
</evidence>
<sequence>MTILRLIRLALLLCAVRVAGSLSAPCAKAEWYGYEDPLGMLHLGRTQKNDKYKPLKNLERGPG</sequence>
<reference evidence="2 3" key="1">
    <citation type="submission" date="2018-06" db="EMBL/GenBank/DDBJ databases">
        <title>Complete genome of Desulfovibrio marinus P48SEP.</title>
        <authorList>
            <person name="Crispim J.S."/>
            <person name="Vidigal P.M.P."/>
            <person name="Silva L.C.F."/>
            <person name="Araujo L.C."/>
            <person name="Laguardia C.N."/>
            <person name="Dias R.S."/>
            <person name="Sousa M.P."/>
            <person name="Paula S.O."/>
            <person name="Silva C."/>
        </authorList>
    </citation>
    <scope>NUCLEOTIDE SEQUENCE [LARGE SCALE GENOMIC DNA]</scope>
    <source>
        <strain evidence="2 3">P48SEP</strain>
    </source>
</reference>
<dbReference type="AlphaFoldDB" id="A0A6P1Z9A3"/>
<evidence type="ECO:0000256" key="1">
    <source>
        <dbReference type="SAM" id="SignalP"/>
    </source>
</evidence>
<accession>A0A6P1Z9A3</accession>
<name>A0A6P1Z9A3_9BACT</name>
<evidence type="ECO:0000313" key="2">
    <source>
        <dbReference type="EMBL" id="TVM27649.1"/>
    </source>
</evidence>
<protein>
    <submittedName>
        <fullName evidence="2">Uncharacterized protein</fullName>
    </submittedName>
</protein>
<organism evidence="2 3">
    <name type="scientific">Oceanidesulfovibrio marinus</name>
    <dbReference type="NCBI Taxonomy" id="370038"/>
    <lineage>
        <taxon>Bacteria</taxon>
        <taxon>Pseudomonadati</taxon>
        <taxon>Thermodesulfobacteriota</taxon>
        <taxon>Desulfovibrionia</taxon>
        <taxon>Desulfovibrionales</taxon>
        <taxon>Desulfovibrionaceae</taxon>
        <taxon>Oceanidesulfovibrio</taxon>
    </lineage>
</organism>
<proteinExistence type="predicted"/>
<gene>
    <name evidence="2" type="ORF">DQK91_22545</name>
</gene>